<dbReference type="AlphaFoldDB" id="A0A447V1S5"/>
<evidence type="ECO:0000313" key="2">
    <source>
        <dbReference type="Proteomes" id="UP000274122"/>
    </source>
</evidence>
<protein>
    <submittedName>
        <fullName evidence="1">Uncharacterized protein</fullName>
    </submittedName>
</protein>
<gene>
    <name evidence="1" type="ORF">NCTC11466_02115</name>
</gene>
<dbReference type="Proteomes" id="UP000274122">
    <property type="component" value="Chromosome"/>
</dbReference>
<keyword evidence="2" id="KW-1185">Reference proteome</keyword>
<accession>A0A447V1S5</accession>
<reference evidence="1 2" key="1">
    <citation type="submission" date="2018-12" db="EMBL/GenBank/DDBJ databases">
        <authorList>
            <consortium name="Pathogen Informatics"/>
        </authorList>
    </citation>
    <scope>NUCLEOTIDE SEQUENCE [LARGE SCALE GENOMIC DNA]</scope>
    <source>
        <strain evidence="1 2">NCTC11466</strain>
    </source>
</reference>
<proteinExistence type="predicted"/>
<sequence>MANYRNVTIEWLIAMLADGYVAICDADKQEILDVTFE</sequence>
<dbReference type="KEGG" id="clap:NCTC11466_02115"/>
<dbReference type="EMBL" id="LR134201">
    <property type="protein sequence ID" value="VEB97374.1"/>
    <property type="molecule type" value="Genomic_DNA"/>
</dbReference>
<evidence type="ECO:0000313" key="1">
    <source>
        <dbReference type="EMBL" id="VEB97374.1"/>
    </source>
</evidence>
<organism evidence="1 2">
    <name type="scientific">Cedecea lapagei</name>
    <dbReference type="NCBI Taxonomy" id="158823"/>
    <lineage>
        <taxon>Bacteria</taxon>
        <taxon>Pseudomonadati</taxon>
        <taxon>Pseudomonadota</taxon>
        <taxon>Gammaproteobacteria</taxon>
        <taxon>Enterobacterales</taxon>
        <taxon>Enterobacteriaceae</taxon>
        <taxon>Cedecea</taxon>
    </lineage>
</organism>
<name>A0A447V1S5_9ENTR</name>